<dbReference type="SUPFAM" id="SSF48334">
    <property type="entry name" value="DNA repair protein MutS, domain III"/>
    <property type="match status" value="1"/>
</dbReference>
<dbReference type="GO" id="GO:0005524">
    <property type="term" value="F:ATP binding"/>
    <property type="evidence" value="ECO:0007669"/>
    <property type="project" value="InterPro"/>
</dbReference>
<sequence length="247" mass="27409">AGARLLAARLTAPLTDPMVIAARLDAVQWFLTERDFRELTRQTLRACPDIERALSRLTLDRGVPRDLAAIRDAIMRARELKELLAVGGKSSLPNELHSVCEGFGDNDVLIERLAQSLATDLPLLARDGGFIASGYATDLDEHRMARDESRRLIRDLEKRYSKETGISVLKVKHNNVLGYFVEVTPAHANKMTGPFIHRQTLASSVRFTTVELGHLEAKISRAAERALALELELFGKLVDEVCGQNEA</sequence>
<dbReference type="InterPro" id="IPR007861">
    <property type="entry name" value="DNA_mismatch_repair_MutS_clamp"/>
</dbReference>
<dbReference type="EMBL" id="UINC01198551">
    <property type="protein sequence ID" value="SVE16555.1"/>
    <property type="molecule type" value="Genomic_DNA"/>
</dbReference>
<dbReference type="Pfam" id="PF05192">
    <property type="entry name" value="MutS_III"/>
    <property type="match status" value="1"/>
</dbReference>
<dbReference type="Pfam" id="PF05190">
    <property type="entry name" value="MutS_IV"/>
    <property type="match status" value="1"/>
</dbReference>
<dbReference type="PANTHER" id="PTHR11361">
    <property type="entry name" value="DNA MISMATCH REPAIR PROTEIN MUTS FAMILY MEMBER"/>
    <property type="match status" value="1"/>
</dbReference>
<feature type="domain" description="DNA mismatch repair protein MutS core" evidence="1">
    <location>
        <begin position="1"/>
        <end position="247"/>
    </location>
</feature>
<dbReference type="AlphaFoldDB" id="A0A383BAV7"/>
<evidence type="ECO:0000259" key="1">
    <source>
        <dbReference type="SMART" id="SM00533"/>
    </source>
</evidence>
<dbReference type="InterPro" id="IPR036187">
    <property type="entry name" value="DNA_mismatch_repair_MutS_sf"/>
</dbReference>
<dbReference type="InterPro" id="IPR045076">
    <property type="entry name" value="MutS"/>
</dbReference>
<dbReference type="GO" id="GO:0030983">
    <property type="term" value="F:mismatched DNA binding"/>
    <property type="evidence" value="ECO:0007669"/>
    <property type="project" value="InterPro"/>
</dbReference>
<dbReference type="InterPro" id="IPR007696">
    <property type="entry name" value="DNA_mismatch_repair_MutS_core"/>
</dbReference>
<dbReference type="PANTHER" id="PTHR11361:SF34">
    <property type="entry name" value="DNA MISMATCH REPAIR PROTEIN MSH1, MITOCHONDRIAL"/>
    <property type="match status" value="1"/>
</dbReference>
<dbReference type="GO" id="GO:0043504">
    <property type="term" value="P:mitochondrial DNA repair"/>
    <property type="evidence" value="ECO:0007669"/>
    <property type="project" value="TreeGrafter"/>
</dbReference>
<dbReference type="GO" id="GO:0006298">
    <property type="term" value="P:mismatch repair"/>
    <property type="evidence" value="ECO:0007669"/>
    <property type="project" value="InterPro"/>
</dbReference>
<evidence type="ECO:0000313" key="2">
    <source>
        <dbReference type="EMBL" id="SVE16555.1"/>
    </source>
</evidence>
<feature type="non-terminal residue" evidence="2">
    <location>
        <position position="1"/>
    </location>
</feature>
<dbReference type="GO" id="GO:0005739">
    <property type="term" value="C:mitochondrion"/>
    <property type="evidence" value="ECO:0007669"/>
    <property type="project" value="TreeGrafter"/>
</dbReference>
<name>A0A383BAV7_9ZZZZ</name>
<gene>
    <name evidence="2" type="ORF">METZ01_LOCUS469409</name>
</gene>
<accession>A0A383BAV7</accession>
<protein>
    <recommendedName>
        <fullName evidence="1">DNA mismatch repair protein MutS core domain-containing protein</fullName>
    </recommendedName>
</protein>
<dbReference type="Gene3D" id="1.10.1420.10">
    <property type="match status" value="2"/>
</dbReference>
<dbReference type="GO" id="GO:0005634">
    <property type="term" value="C:nucleus"/>
    <property type="evidence" value="ECO:0007669"/>
    <property type="project" value="TreeGrafter"/>
</dbReference>
<dbReference type="GO" id="GO:0140664">
    <property type="term" value="F:ATP-dependent DNA damage sensor activity"/>
    <property type="evidence" value="ECO:0007669"/>
    <property type="project" value="InterPro"/>
</dbReference>
<proteinExistence type="predicted"/>
<dbReference type="SMART" id="SM00533">
    <property type="entry name" value="MUTSd"/>
    <property type="match status" value="1"/>
</dbReference>
<reference evidence="2" key="1">
    <citation type="submission" date="2018-05" db="EMBL/GenBank/DDBJ databases">
        <authorList>
            <person name="Lanie J.A."/>
            <person name="Ng W.-L."/>
            <person name="Kazmierczak K.M."/>
            <person name="Andrzejewski T.M."/>
            <person name="Davidsen T.M."/>
            <person name="Wayne K.J."/>
            <person name="Tettelin H."/>
            <person name="Glass J.I."/>
            <person name="Rusch D."/>
            <person name="Podicherti R."/>
            <person name="Tsui H.-C.T."/>
            <person name="Winkler M.E."/>
        </authorList>
    </citation>
    <scope>NUCLEOTIDE SEQUENCE</scope>
</reference>
<organism evidence="2">
    <name type="scientific">marine metagenome</name>
    <dbReference type="NCBI Taxonomy" id="408172"/>
    <lineage>
        <taxon>unclassified sequences</taxon>
        <taxon>metagenomes</taxon>
        <taxon>ecological metagenomes</taxon>
    </lineage>
</organism>
<feature type="non-terminal residue" evidence="2">
    <location>
        <position position="247"/>
    </location>
</feature>